<dbReference type="AlphaFoldDB" id="A0A6L7GKZ2"/>
<sequence>MTRHQGSCHCGAIRLELRETPVDGAECNCSLCRRSGAFWHHCLPEVVTVTGEATGYIQGDCMLTNWHCGTCGMNTHWTAPQDPSYDRMAVNLRMFDPSLWAHLPRRQIDGASF</sequence>
<dbReference type="GO" id="GO:0016846">
    <property type="term" value="F:carbon-sulfur lyase activity"/>
    <property type="evidence" value="ECO:0007669"/>
    <property type="project" value="InterPro"/>
</dbReference>
<dbReference type="OrthoDB" id="9805575at2"/>
<keyword evidence="3" id="KW-0862">Zinc</keyword>
<name>A0A6L7GKZ2_9SPHN</name>
<dbReference type="PANTHER" id="PTHR28620">
    <property type="entry name" value="CENTROMERE PROTEIN V"/>
    <property type="match status" value="1"/>
</dbReference>
<dbReference type="InterPro" id="IPR006913">
    <property type="entry name" value="CENP-V/GFA"/>
</dbReference>
<dbReference type="RefSeq" id="WP_160602050.1">
    <property type="nucleotide sequence ID" value="NZ_WTYU01000002.1"/>
</dbReference>
<dbReference type="InterPro" id="IPR052355">
    <property type="entry name" value="CENP-V-like"/>
</dbReference>
<comment type="caution">
    <text evidence="5">The sequence shown here is derived from an EMBL/GenBank/DDBJ whole genome shotgun (WGS) entry which is preliminary data.</text>
</comment>
<dbReference type="Gene3D" id="2.170.150.70">
    <property type="match status" value="1"/>
</dbReference>
<proteinExistence type="inferred from homology"/>
<evidence type="ECO:0000256" key="3">
    <source>
        <dbReference type="ARBA" id="ARBA00022833"/>
    </source>
</evidence>
<dbReference type="SUPFAM" id="SSF51316">
    <property type="entry name" value="Mss4-like"/>
    <property type="match status" value="1"/>
</dbReference>
<keyword evidence="2" id="KW-0479">Metal-binding</keyword>
<evidence type="ECO:0000259" key="4">
    <source>
        <dbReference type="PROSITE" id="PS51891"/>
    </source>
</evidence>
<dbReference type="EMBL" id="WTYU01000002">
    <property type="protein sequence ID" value="MXP15548.1"/>
    <property type="molecule type" value="Genomic_DNA"/>
</dbReference>
<organism evidence="5 6">
    <name type="scientific">Allopontixanthobacter confluentis</name>
    <dbReference type="NCBI Taxonomy" id="1849021"/>
    <lineage>
        <taxon>Bacteria</taxon>
        <taxon>Pseudomonadati</taxon>
        <taxon>Pseudomonadota</taxon>
        <taxon>Alphaproteobacteria</taxon>
        <taxon>Sphingomonadales</taxon>
        <taxon>Erythrobacteraceae</taxon>
        <taxon>Allopontixanthobacter</taxon>
    </lineage>
</organism>
<keyword evidence="6" id="KW-1185">Reference proteome</keyword>
<gene>
    <name evidence="5" type="ORF">GRI44_12380</name>
</gene>
<dbReference type="InterPro" id="IPR011057">
    <property type="entry name" value="Mss4-like_sf"/>
</dbReference>
<evidence type="ECO:0000256" key="1">
    <source>
        <dbReference type="ARBA" id="ARBA00005495"/>
    </source>
</evidence>
<evidence type="ECO:0000313" key="5">
    <source>
        <dbReference type="EMBL" id="MXP15548.1"/>
    </source>
</evidence>
<protein>
    <submittedName>
        <fullName evidence="5">GFA family protein</fullName>
    </submittedName>
</protein>
<dbReference type="Proteomes" id="UP000473531">
    <property type="component" value="Unassembled WGS sequence"/>
</dbReference>
<dbReference type="Pfam" id="PF04828">
    <property type="entry name" value="GFA"/>
    <property type="match status" value="1"/>
</dbReference>
<accession>A0A6L7GKZ2</accession>
<dbReference type="PANTHER" id="PTHR28620:SF1">
    <property type="entry name" value="CENP-V_GFA DOMAIN-CONTAINING PROTEIN"/>
    <property type="match status" value="1"/>
</dbReference>
<evidence type="ECO:0000313" key="6">
    <source>
        <dbReference type="Proteomes" id="UP000473531"/>
    </source>
</evidence>
<reference evidence="5 6" key="1">
    <citation type="submission" date="2019-12" db="EMBL/GenBank/DDBJ databases">
        <title>Genomic-based taxomic classification of the family Erythrobacteraceae.</title>
        <authorList>
            <person name="Xu L."/>
        </authorList>
    </citation>
    <scope>NUCLEOTIDE SEQUENCE [LARGE SCALE GENOMIC DNA]</scope>
    <source>
        <strain evidence="5 6">KCTC 52259</strain>
    </source>
</reference>
<comment type="similarity">
    <text evidence="1">Belongs to the Gfa family.</text>
</comment>
<evidence type="ECO:0000256" key="2">
    <source>
        <dbReference type="ARBA" id="ARBA00022723"/>
    </source>
</evidence>
<dbReference type="GO" id="GO:0046872">
    <property type="term" value="F:metal ion binding"/>
    <property type="evidence" value="ECO:0007669"/>
    <property type="project" value="UniProtKB-KW"/>
</dbReference>
<dbReference type="PROSITE" id="PS51891">
    <property type="entry name" value="CENP_V_GFA"/>
    <property type="match status" value="1"/>
</dbReference>
<feature type="domain" description="CENP-V/GFA" evidence="4">
    <location>
        <begin position="4"/>
        <end position="113"/>
    </location>
</feature>